<keyword evidence="1" id="KW-0812">Transmembrane</keyword>
<keyword evidence="1" id="KW-0472">Membrane</keyword>
<sequence length="115" mass="12788">MRSLLRVREVDRSARVEREAHRGFRVSMAVSGVRCLITYLLVPILVPILGFAGVFAAPVGILLCLVAGVNGVVSVRRFWIGDHRSRWMYTWFIAVVFVILAVAMATDISRMVSGL</sequence>
<proteinExistence type="predicted"/>
<evidence type="ECO:0000313" key="2">
    <source>
        <dbReference type="EMBL" id="QBE50125.1"/>
    </source>
</evidence>
<dbReference type="OrthoDB" id="4408835at2"/>
<reference evidence="2 3" key="1">
    <citation type="submission" date="2019-02" db="EMBL/GenBank/DDBJ databases">
        <authorList>
            <person name="Sun L."/>
            <person name="Pan D."/>
            <person name="Wu X."/>
        </authorList>
    </citation>
    <scope>NUCLEOTIDE SEQUENCE [LARGE SCALE GENOMIC DNA]</scope>
    <source>
        <strain evidence="2 3">JW-1</strain>
    </source>
</reference>
<protein>
    <submittedName>
        <fullName evidence="2">Uncharacterized protein</fullName>
    </submittedName>
</protein>
<dbReference type="EMBL" id="CP035806">
    <property type="protein sequence ID" value="QBE50125.1"/>
    <property type="molecule type" value="Genomic_DNA"/>
</dbReference>
<feature type="transmembrane region" description="Helical" evidence="1">
    <location>
        <begin position="48"/>
        <end position="75"/>
    </location>
</feature>
<feature type="transmembrane region" description="Helical" evidence="1">
    <location>
        <begin position="87"/>
        <end position="106"/>
    </location>
</feature>
<dbReference type="KEGG" id="ltr:EVS81_01240"/>
<feature type="transmembrane region" description="Helical" evidence="1">
    <location>
        <begin position="23"/>
        <end position="42"/>
    </location>
</feature>
<dbReference type="Proteomes" id="UP000289260">
    <property type="component" value="Chromosome"/>
</dbReference>
<evidence type="ECO:0000256" key="1">
    <source>
        <dbReference type="SAM" id="Phobius"/>
    </source>
</evidence>
<accession>A0A4P6KHU2</accession>
<keyword evidence="3" id="KW-1185">Reference proteome</keyword>
<dbReference type="AlphaFoldDB" id="A0A4P6KHU2"/>
<evidence type="ECO:0000313" key="3">
    <source>
        <dbReference type="Proteomes" id="UP000289260"/>
    </source>
</evidence>
<organism evidence="2 3">
    <name type="scientific">Leucobacter triazinivorans</name>
    <dbReference type="NCBI Taxonomy" id="1784719"/>
    <lineage>
        <taxon>Bacteria</taxon>
        <taxon>Bacillati</taxon>
        <taxon>Actinomycetota</taxon>
        <taxon>Actinomycetes</taxon>
        <taxon>Micrococcales</taxon>
        <taxon>Microbacteriaceae</taxon>
        <taxon>Leucobacter</taxon>
    </lineage>
</organism>
<gene>
    <name evidence="2" type="ORF">EVS81_01240</name>
</gene>
<keyword evidence="1" id="KW-1133">Transmembrane helix</keyword>
<name>A0A4P6KHU2_9MICO</name>